<evidence type="ECO:0000259" key="9">
    <source>
        <dbReference type="PROSITE" id="PS51405"/>
    </source>
</evidence>
<dbReference type="InterPro" id="IPR036851">
    <property type="entry name" value="Chloroperoxidase-like_sf"/>
</dbReference>
<dbReference type="GO" id="GO:0046872">
    <property type="term" value="F:metal ion binding"/>
    <property type="evidence" value="ECO:0007669"/>
    <property type="project" value="UniProtKB-KW"/>
</dbReference>
<evidence type="ECO:0000256" key="2">
    <source>
        <dbReference type="ARBA" id="ARBA00022559"/>
    </source>
</evidence>
<dbReference type="Proteomes" id="UP000664534">
    <property type="component" value="Unassembled WGS sequence"/>
</dbReference>
<feature type="chain" id="PRO_5034986143" description="Heme haloperoxidase family profile domain-containing protein" evidence="8">
    <location>
        <begin position="18"/>
        <end position="428"/>
    </location>
</feature>
<dbReference type="OrthoDB" id="407298at2759"/>
<evidence type="ECO:0000256" key="3">
    <source>
        <dbReference type="ARBA" id="ARBA00022617"/>
    </source>
</evidence>
<dbReference type="PROSITE" id="PS51405">
    <property type="entry name" value="HEME_HALOPEROXIDASE"/>
    <property type="match status" value="1"/>
</dbReference>
<accession>A0A8H3PIN9</accession>
<keyword evidence="5" id="KW-0560">Oxidoreductase</keyword>
<dbReference type="InterPro" id="IPR000028">
    <property type="entry name" value="Chloroperoxidase"/>
</dbReference>
<dbReference type="SUPFAM" id="SSF47571">
    <property type="entry name" value="Cloroperoxidase"/>
    <property type="match status" value="1"/>
</dbReference>
<evidence type="ECO:0000256" key="5">
    <source>
        <dbReference type="ARBA" id="ARBA00023002"/>
    </source>
</evidence>
<comment type="similarity">
    <text evidence="7">Belongs to the chloroperoxidase family.</text>
</comment>
<evidence type="ECO:0000313" key="11">
    <source>
        <dbReference type="Proteomes" id="UP000664534"/>
    </source>
</evidence>
<dbReference type="EMBL" id="CAJPDT010000155">
    <property type="protein sequence ID" value="CAF9941718.1"/>
    <property type="molecule type" value="Genomic_DNA"/>
</dbReference>
<keyword evidence="4" id="KW-0479">Metal-binding</keyword>
<dbReference type="Gene3D" id="1.10.489.10">
    <property type="entry name" value="Chloroperoxidase-like"/>
    <property type="match status" value="1"/>
</dbReference>
<evidence type="ECO:0000256" key="1">
    <source>
        <dbReference type="ARBA" id="ARBA00001970"/>
    </source>
</evidence>
<evidence type="ECO:0000256" key="7">
    <source>
        <dbReference type="ARBA" id="ARBA00025795"/>
    </source>
</evidence>
<dbReference type="GO" id="GO:0004601">
    <property type="term" value="F:peroxidase activity"/>
    <property type="evidence" value="ECO:0007669"/>
    <property type="project" value="UniProtKB-KW"/>
</dbReference>
<dbReference type="Pfam" id="PF01328">
    <property type="entry name" value="Peroxidase_2"/>
    <property type="match status" value="1"/>
</dbReference>
<keyword evidence="11" id="KW-1185">Reference proteome</keyword>
<dbReference type="AlphaFoldDB" id="A0A8H3PIN9"/>
<reference evidence="10" key="1">
    <citation type="submission" date="2021-03" db="EMBL/GenBank/DDBJ databases">
        <authorList>
            <person name="Tagirdzhanova G."/>
        </authorList>
    </citation>
    <scope>NUCLEOTIDE SEQUENCE</scope>
</reference>
<dbReference type="PANTHER" id="PTHR33577">
    <property type="entry name" value="STERIGMATOCYSTIN BIOSYNTHESIS PEROXIDASE STCC-RELATED"/>
    <property type="match status" value="1"/>
</dbReference>
<keyword evidence="3" id="KW-0349">Heme</keyword>
<feature type="signal peptide" evidence="8">
    <location>
        <begin position="1"/>
        <end position="17"/>
    </location>
</feature>
<comment type="caution">
    <text evidence="10">The sequence shown here is derived from an EMBL/GenBank/DDBJ whole genome shotgun (WGS) entry which is preliminary data.</text>
</comment>
<proteinExistence type="inferred from homology"/>
<comment type="cofactor">
    <cofactor evidence="1">
        <name>heme b</name>
        <dbReference type="ChEBI" id="CHEBI:60344"/>
    </cofactor>
</comment>
<evidence type="ECO:0000313" key="10">
    <source>
        <dbReference type="EMBL" id="CAF9941718.1"/>
    </source>
</evidence>
<sequence>MSGIFLLAFMAVPNAMAFPWVAGISGIRSSSGLESQLAKRQSTCPFNANHVAAAPITSEFPYAGAQNGLPSTLRGNFQVPANGDTAHAFVAPGPNDIRGPCPGLNTAANHNFISHDGVTTFAELLDAQQNIYNVGYDLAVLLATLGVGLDGDPITEKMSIGCDATSRTSATGSLLGAEGGLDTHNKFEGDASLTRADFFFGDDHTFNATYFAQLTALAYNGGPKTDVINSYSYNQTVVAQHQFNRYQNSKATNPNFFFGPKAILLYGAASFLYELFPSHGPDGAPAFIDLGAFYGTTNPDANGNVVFNNTEHIPINPTGGPGWFSRTDAYNISALVVQVVDLYTAHPVLFGGNVGAGDFDALSFGPITNGQLSTITQDVLCLLYQLATDNVPDSLGGVLTLPSEVLTFVTGKLNPIFANSGCTLVSPL</sequence>
<protein>
    <recommendedName>
        <fullName evidence="9">Heme haloperoxidase family profile domain-containing protein</fullName>
    </recommendedName>
</protein>
<keyword evidence="8" id="KW-0732">Signal</keyword>
<feature type="domain" description="Heme haloperoxidase family profile" evidence="9">
    <location>
        <begin position="85"/>
        <end position="341"/>
    </location>
</feature>
<name>A0A8H3PIN9_9LECA</name>
<evidence type="ECO:0000256" key="4">
    <source>
        <dbReference type="ARBA" id="ARBA00022723"/>
    </source>
</evidence>
<evidence type="ECO:0000256" key="8">
    <source>
        <dbReference type="SAM" id="SignalP"/>
    </source>
</evidence>
<keyword evidence="2" id="KW-0575">Peroxidase</keyword>
<dbReference type="PANTHER" id="PTHR33577:SF15">
    <property type="entry name" value="HEME HALOPEROXIDASE FAMILY PROFILE DOMAIN-CONTAINING PROTEIN"/>
    <property type="match status" value="1"/>
</dbReference>
<keyword evidence="6" id="KW-0408">Iron</keyword>
<evidence type="ECO:0000256" key="6">
    <source>
        <dbReference type="ARBA" id="ARBA00023004"/>
    </source>
</evidence>
<organism evidence="10 11">
    <name type="scientific">Imshaugia aleurites</name>
    <dbReference type="NCBI Taxonomy" id="172621"/>
    <lineage>
        <taxon>Eukaryota</taxon>
        <taxon>Fungi</taxon>
        <taxon>Dikarya</taxon>
        <taxon>Ascomycota</taxon>
        <taxon>Pezizomycotina</taxon>
        <taxon>Lecanoromycetes</taxon>
        <taxon>OSLEUM clade</taxon>
        <taxon>Lecanoromycetidae</taxon>
        <taxon>Lecanorales</taxon>
        <taxon>Lecanorineae</taxon>
        <taxon>Parmeliaceae</taxon>
        <taxon>Imshaugia</taxon>
    </lineage>
</organism>
<gene>
    <name evidence="10" type="ORF">IMSHALPRED_002863</name>
</gene>